<keyword evidence="18" id="KW-1185">Reference proteome</keyword>
<feature type="domain" description="Riboflavin kinase" evidence="16">
    <location>
        <begin position="182"/>
        <end position="306"/>
    </location>
</feature>
<dbReference type="InterPro" id="IPR002606">
    <property type="entry name" value="Riboflavin_kinase_bac"/>
</dbReference>
<dbReference type="GO" id="GO:0003919">
    <property type="term" value="F:FMN adenylyltransferase activity"/>
    <property type="evidence" value="ECO:0007669"/>
    <property type="project" value="UniProtKB-UniRule"/>
</dbReference>
<evidence type="ECO:0000256" key="7">
    <source>
        <dbReference type="ARBA" id="ARBA00022695"/>
    </source>
</evidence>
<comment type="catalytic activity">
    <reaction evidence="13 15">
        <text>riboflavin + ATP = FMN + ADP + H(+)</text>
        <dbReference type="Rhea" id="RHEA:14357"/>
        <dbReference type="ChEBI" id="CHEBI:15378"/>
        <dbReference type="ChEBI" id="CHEBI:30616"/>
        <dbReference type="ChEBI" id="CHEBI:57986"/>
        <dbReference type="ChEBI" id="CHEBI:58210"/>
        <dbReference type="ChEBI" id="CHEBI:456216"/>
        <dbReference type="EC" id="2.7.1.26"/>
    </reaction>
</comment>
<evidence type="ECO:0000256" key="8">
    <source>
        <dbReference type="ARBA" id="ARBA00022741"/>
    </source>
</evidence>
<keyword evidence="4 15" id="KW-0285">Flavoprotein</keyword>
<comment type="catalytic activity">
    <reaction evidence="14 15">
        <text>FMN + ATP + H(+) = FAD + diphosphate</text>
        <dbReference type="Rhea" id="RHEA:17237"/>
        <dbReference type="ChEBI" id="CHEBI:15378"/>
        <dbReference type="ChEBI" id="CHEBI:30616"/>
        <dbReference type="ChEBI" id="CHEBI:33019"/>
        <dbReference type="ChEBI" id="CHEBI:57692"/>
        <dbReference type="ChEBI" id="CHEBI:58210"/>
        <dbReference type="EC" id="2.7.7.2"/>
    </reaction>
</comment>
<dbReference type="EC" id="2.7.1.26" evidence="15"/>
<evidence type="ECO:0000313" key="18">
    <source>
        <dbReference type="Proteomes" id="UP000242560"/>
    </source>
</evidence>
<gene>
    <name evidence="17" type="ORF">SAMN05421638_0516</name>
</gene>
<dbReference type="Gene3D" id="2.40.30.30">
    <property type="entry name" value="Riboflavin kinase-like"/>
    <property type="match status" value="1"/>
</dbReference>
<dbReference type="PIRSF" id="PIRSF004491">
    <property type="entry name" value="FAD_Synth"/>
    <property type="match status" value="1"/>
</dbReference>
<comment type="pathway">
    <text evidence="3 15">Cofactor biosynthesis; FMN biosynthesis; FMN from riboflavin (ATP route): step 1/1.</text>
</comment>
<evidence type="ECO:0000259" key="16">
    <source>
        <dbReference type="SMART" id="SM00904"/>
    </source>
</evidence>
<dbReference type="SUPFAM" id="SSF82114">
    <property type="entry name" value="Riboflavin kinase-like"/>
    <property type="match status" value="1"/>
</dbReference>
<evidence type="ECO:0000256" key="2">
    <source>
        <dbReference type="ARBA" id="ARBA00004726"/>
    </source>
</evidence>
<dbReference type="NCBIfam" id="NF004160">
    <property type="entry name" value="PRK05627.1-3"/>
    <property type="match status" value="1"/>
</dbReference>
<keyword evidence="10 15" id="KW-0274">FAD</keyword>
<accession>A0A1I3K0I2</accession>
<dbReference type="UniPathway" id="UPA00277">
    <property type="reaction ID" value="UER00407"/>
</dbReference>
<sequence>MKIHENFERSSFQSFLALSIGMFDGVHRGHQSIINQLKAVAKAKNLESGILTFWPHPRLIFNPEDDLKLLNTLDEKTALLKNFGIENLFLKEFDQDFRNLTGEEFVRKVLVEKLQIKHLIVGYDHVFGKDRSGNFELLEKLAPELGFEVEKMEVVNVHNQHISSTKVRNALLEGDVAEANLMLGYHYSVSGKVVHGKKIGRTIGYPTANIDVESLKLLPKKGAYITDVFLNGSQYKGMLSIGTNPTVGGTEKTVEVYILDFDEDIYGKEITVAFREFLHDEIKFESLEKLIEKLEDDKKRTENFYTAESFT</sequence>
<comment type="function">
    <text evidence="1">Catalyzes the phosphorylation of riboflavin to FMN followed by the adenylation of FMN to FAD.</text>
</comment>
<dbReference type="InterPro" id="IPR014729">
    <property type="entry name" value="Rossmann-like_a/b/a_fold"/>
</dbReference>
<keyword evidence="9 15" id="KW-0418">Kinase</keyword>
<dbReference type="NCBIfam" id="NF004162">
    <property type="entry name" value="PRK05627.1-5"/>
    <property type="match status" value="1"/>
</dbReference>
<evidence type="ECO:0000256" key="4">
    <source>
        <dbReference type="ARBA" id="ARBA00022630"/>
    </source>
</evidence>
<proteinExistence type="inferred from homology"/>
<keyword evidence="6 15" id="KW-0808">Transferase</keyword>
<dbReference type="GO" id="GO:0009231">
    <property type="term" value="P:riboflavin biosynthetic process"/>
    <property type="evidence" value="ECO:0007669"/>
    <property type="project" value="InterPro"/>
</dbReference>
<keyword evidence="7 15" id="KW-0548">Nucleotidyltransferase</keyword>
<evidence type="ECO:0000256" key="9">
    <source>
        <dbReference type="ARBA" id="ARBA00022777"/>
    </source>
</evidence>
<evidence type="ECO:0000256" key="11">
    <source>
        <dbReference type="ARBA" id="ARBA00022840"/>
    </source>
</evidence>
<evidence type="ECO:0000256" key="14">
    <source>
        <dbReference type="ARBA" id="ARBA00049494"/>
    </source>
</evidence>
<dbReference type="InterPro" id="IPR023465">
    <property type="entry name" value="Riboflavin_kinase_dom_sf"/>
</dbReference>
<keyword evidence="5 15" id="KW-0288">FMN</keyword>
<dbReference type="GO" id="GO:0008531">
    <property type="term" value="F:riboflavin kinase activity"/>
    <property type="evidence" value="ECO:0007669"/>
    <property type="project" value="UniProtKB-UniRule"/>
</dbReference>
<dbReference type="GO" id="GO:0005524">
    <property type="term" value="F:ATP binding"/>
    <property type="evidence" value="ECO:0007669"/>
    <property type="project" value="UniProtKB-UniRule"/>
</dbReference>
<dbReference type="Pfam" id="PF06574">
    <property type="entry name" value="FAD_syn"/>
    <property type="match status" value="1"/>
</dbReference>
<dbReference type="AlphaFoldDB" id="A0A1I3K0I2"/>
<dbReference type="InterPro" id="IPR015864">
    <property type="entry name" value="FAD_synthase"/>
</dbReference>
<evidence type="ECO:0000256" key="12">
    <source>
        <dbReference type="ARBA" id="ARBA00023268"/>
    </source>
</evidence>
<dbReference type="EMBL" id="FORQ01000001">
    <property type="protein sequence ID" value="SFI66001.1"/>
    <property type="molecule type" value="Genomic_DNA"/>
</dbReference>
<protein>
    <recommendedName>
        <fullName evidence="15">Riboflavin biosynthesis protein</fullName>
    </recommendedName>
    <domain>
        <recommendedName>
            <fullName evidence="15">Riboflavin kinase</fullName>
            <ecNumber evidence="15">2.7.1.26</ecNumber>
        </recommendedName>
        <alternativeName>
            <fullName evidence="15">Flavokinase</fullName>
        </alternativeName>
    </domain>
    <domain>
        <recommendedName>
            <fullName evidence="15">FMN adenylyltransferase</fullName>
            <ecNumber evidence="15">2.7.7.2</ecNumber>
        </recommendedName>
        <alternativeName>
            <fullName evidence="15">FAD pyrophosphorylase</fullName>
        </alternativeName>
        <alternativeName>
            <fullName evidence="15">FAD synthase</fullName>
        </alternativeName>
    </domain>
</protein>
<dbReference type="Gene3D" id="3.40.50.620">
    <property type="entry name" value="HUPs"/>
    <property type="match status" value="1"/>
</dbReference>
<reference evidence="18" key="1">
    <citation type="submission" date="2016-10" db="EMBL/GenBank/DDBJ databases">
        <authorList>
            <person name="Varghese N."/>
            <person name="Submissions S."/>
        </authorList>
    </citation>
    <scope>NUCLEOTIDE SEQUENCE [LARGE SCALE GENOMIC DNA]</scope>
    <source>
        <strain evidence="18">DSM 22251</strain>
    </source>
</reference>
<dbReference type="InterPro" id="IPR023468">
    <property type="entry name" value="Riboflavin_kinase"/>
</dbReference>
<evidence type="ECO:0000256" key="6">
    <source>
        <dbReference type="ARBA" id="ARBA00022679"/>
    </source>
</evidence>
<dbReference type="NCBIfam" id="TIGR00083">
    <property type="entry name" value="ribF"/>
    <property type="match status" value="1"/>
</dbReference>
<keyword evidence="12" id="KW-0511">Multifunctional enzyme</keyword>
<dbReference type="Proteomes" id="UP000242560">
    <property type="component" value="Unassembled WGS sequence"/>
</dbReference>
<keyword evidence="11 15" id="KW-0067">ATP-binding</keyword>
<evidence type="ECO:0000256" key="13">
    <source>
        <dbReference type="ARBA" id="ARBA00047880"/>
    </source>
</evidence>
<name>A0A1I3K0I2_9FLAO</name>
<dbReference type="RefSeq" id="WP_089818362.1">
    <property type="nucleotide sequence ID" value="NZ_FORQ01000001.1"/>
</dbReference>
<organism evidence="17 18">
    <name type="scientific">Kaistella treverensis</name>
    <dbReference type="NCBI Taxonomy" id="631455"/>
    <lineage>
        <taxon>Bacteria</taxon>
        <taxon>Pseudomonadati</taxon>
        <taxon>Bacteroidota</taxon>
        <taxon>Flavobacteriia</taxon>
        <taxon>Flavobacteriales</taxon>
        <taxon>Weeksellaceae</taxon>
        <taxon>Chryseobacterium group</taxon>
        <taxon>Kaistella</taxon>
    </lineage>
</organism>
<comment type="similarity">
    <text evidence="15">Belongs to the ribF family.</text>
</comment>
<dbReference type="FunFam" id="3.40.50.620:FF:000021">
    <property type="entry name" value="Riboflavin biosynthesis protein"/>
    <property type="match status" value="1"/>
</dbReference>
<dbReference type="SUPFAM" id="SSF52374">
    <property type="entry name" value="Nucleotidylyl transferase"/>
    <property type="match status" value="1"/>
</dbReference>
<dbReference type="CDD" id="cd02064">
    <property type="entry name" value="FAD_synthetase_N"/>
    <property type="match status" value="1"/>
</dbReference>
<comment type="pathway">
    <text evidence="2 15">Cofactor biosynthesis; FAD biosynthesis; FAD from FMN: step 1/1.</text>
</comment>
<dbReference type="EC" id="2.7.7.2" evidence="15"/>
<evidence type="ECO:0000313" key="17">
    <source>
        <dbReference type="EMBL" id="SFI66001.1"/>
    </source>
</evidence>
<evidence type="ECO:0000256" key="3">
    <source>
        <dbReference type="ARBA" id="ARBA00005201"/>
    </source>
</evidence>
<dbReference type="UniPathway" id="UPA00276">
    <property type="reaction ID" value="UER00406"/>
</dbReference>
<dbReference type="FunFam" id="2.40.30.30:FF:000003">
    <property type="entry name" value="Riboflavin biosynthesis protein"/>
    <property type="match status" value="1"/>
</dbReference>
<evidence type="ECO:0000256" key="1">
    <source>
        <dbReference type="ARBA" id="ARBA00002121"/>
    </source>
</evidence>
<dbReference type="PANTHER" id="PTHR22749">
    <property type="entry name" value="RIBOFLAVIN KINASE/FMN ADENYLYLTRANSFERASE"/>
    <property type="match status" value="1"/>
</dbReference>
<dbReference type="Pfam" id="PF01687">
    <property type="entry name" value="Flavokinase"/>
    <property type="match status" value="1"/>
</dbReference>
<evidence type="ECO:0000256" key="15">
    <source>
        <dbReference type="PIRNR" id="PIRNR004491"/>
    </source>
</evidence>
<dbReference type="SMART" id="SM00904">
    <property type="entry name" value="Flavokinase"/>
    <property type="match status" value="1"/>
</dbReference>
<evidence type="ECO:0000256" key="5">
    <source>
        <dbReference type="ARBA" id="ARBA00022643"/>
    </source>
</evidence>
<evidence type="ECO:0000256" key="10">
    <source>
        <dbReference type="ARBA" id="ARBA00022827"/>
    </source>
</evidence>
<dbReference type="PANTHER" id="PTHR22749:SF6">
    <property type="entry name" value="RIBOFLAVIN KINASE"/>
    <property type="match status" value="1"/>
</dbReference>
<dbReference type="GO" id="GO:0006747">
    <property type="term" value="P:FAD biosynthetic process"/>
    <property type="evidence" value="ECO:0007669"/>
    <property type="project" value="UniProtKB-UniRule"/>
</dbReference>
<keyword evidence="8 15" id="KW-0547">Nucleotide-binding</keyword>
<dbReference type="GO" id="GO:0009398">
    <property type="term" value="P:FMN biosynthetic process"/>
    <property type="evidence" value="ECO:0007669"/>
    <property type="project" value="UniProtKB-UniRule"/>
</dbReference>
<dbReference type="InterPro" id="IPR015865">
    <property type="entry name" value="Riboflavin_kinase_bac/euk"/>
</dbReference>